<dbReference type="RefSeq" id="XP_001645161.1">
    <property type="nucleotide sequence ID" value="XM_001645111.1"/>
</dbReference>
<evidence type="ECO:0000256" key="1">
    <source>
        <dbReference type="SAM" id="MobiDB-lite"/>
    </source>
</evidence>
<gene>
    <name evidence="2" type="ORF">Kpol_1062p10</name>
</gene>
<dbReference type="OMA" id="AQVKPGF"/>
<dbReference type="HOGENOM" id="CLU_164897_1_0_1"/>
<organism evidence="3">
    <name type="scientific">Vanderwaltozyma polyspora (strain ATCC 22028 / DSM 70294 / BCRC 21397 / CBS 2163 / NBRC 10782 / NRRL Y-8283 / UCD 57-17)</name>
    <name type="common">Kluyveromyces polysporus</name>
    <dbReference type="NCBI Taxonomy" id="436907"/>
    <lineage>
        <taxon>Eukaryota</taxon>
        <taxon>Fungi</taxon>
        <taxon>Dikarya</taxon>
        <taxon>Ascomycota</taxon>
        <taxon>Saccharomycotina</taxon>
        <taxon>Saccharomycetes</taxon>
        <taxon>Saccharomycetales</taxon>
        <taxon>Saccharomycetaceae</taxon>
        <taxon>Vanderwaltozyma</taxon>
    </lineage>
</organism>
<keyword evidence="3" id="KW-1185">Reference proteome</keyword>
<dbReference type="GO" id="GO:0033617">
    <property type="term" value="P:mitochondrial respiratory chain complex IV assembly"/>
    <property type="evidence" value="ECO:0007669"/>
    <property type="project" value="EnsemblFungi"/>
</dbReference>
<accession>A7TK68</accession>
<feature type="region of interest" description="Disordered" evidence="1">
    <location>
        <begin position="41"/>
        <end position="90"/>
    </location>
</feature>
<dbReference type="PhylomeDB" id="A7TK68"/>
<dbReference type="OrthoDB" id="3999982at2759"/>
<evidence type="ECO:0000313" key="3">
    <source>
        <dbReference type="Proteomes" id="UP000000267"/>
    </source>
</evidence>
<dbReference type="Proteomes" id="UP000000267">
    <property type="component" value="Unassembled WGS sequence"/>
</dbReference>
<sequence length="90" mass="10151">MLVKDNIRSKREASFSTDATATGKKSGQSYYDNYAQIKPGFPLPKEHTENIDSEQSVSPVRKSKYEGAGNSYMSRKRGDKLGFLDRKNNE</sequence>
<evidence type="ECO:0000313" key="2">
    <source>
        <dbReference type="EMBL" id="EDO17303.1"/>
    </source>
</evidence>
<dbReference type="GO" id="GO:0097250">
    <property type="term" value="P:mitochondrial respirasome assembly"/>
    <property type="evidence" value="ECO:0007669"/>
    <property type="project" value="EnsemblFungi"/>
</dbReference>
<dbReference type="AlphaFoldDB" id="A7TK68"/>
<dbReference type="eggNOG" id="ENOG502S9CE">
    <property type="taxonomic scope" value="Eukaryota"/>
</dbReference>
<proteinExistence type="predicted"/>
<protein>
    <submittedName>
        <fullName evidence="2">Uncharacterized protein</fullName>
    </submittedName>
</protein>
<dbReference type="GO" id="GO:0034551">
    <property type="term" value="P:mitochondrial respiratory chain complex III assembly"/>
    <property type="evidence" value="ECO:0007669"/>
    <property type="project" value="EnsemblFungi"/>
</dbReference>
<feature type="compositionally biased region" description="Polar residues" evidence="1">
    <location>
        <begin position="14"/>
        <end position="27"/>
    </location>
</feature>
<reference evidence="2 3" key="1">
    <citation type="journal article" date="2007" name="Proc. Natl. Acad. Sci. U.S.A.">
        <title>Independent sorting-out of thousands of duplicated gene pairs in two yeast species descended from a whole-genome duplication.</title>
        <authorList>
            <person name="Scannell D.R."/>
            <person name="Frank A.C."/>
            <person name="Conant G.C."/>
            <person name="Byrne K.P."/>
            <person name="Woolfit M."/>
            <person name="Wolfe K.H."/>
        </authorList>
    </citation>
    <scope>NUCLEOTIDE SEQUENCE [LARGE SCALE GENOMIC DNA]</scope>
    <source>
        <strain evidence="3">ATCC 22028 / DSM 70294 / BCRC 21397 / CBS 2163 / NBRC 10782 / NRRL Y-8283 / UCD 57-17</strain>
    </source>
</reference>
<feature type="compositionally biased region" description="Basic and acidic residues" evidence="1">
    <location>
        <begin position="1"/>
        <end position="13"/>
    </location>
</feature>
<feature type="compositionally biased region" description="Basic and acidic residues" evidence="1">
    <location>
        <begin position="79"/>
        <end position="90"/>
    </location>
</feature>
<feature type="region of interest" description="Disordered" evidence="1">
    <location>
        <begin position="1"/>
        <end position="27"/>
    </location>
</feature>
<dbReference type="GO" id="GO:0005743">
    <property type="term" value="C:mitochondrial inner membrane"/>
    <property type="evidence" value="ECO:0007669"/>
    <property type="project" value="EnsemblFungi"/>
</dbReference>
<dbReference type="KEGG" id="vpo:Kpol_1062p10"/>
<name>A7TK68_VANPO</name>
<dbReference type="EMBL" id="DS480406">
    <property type="protein sequence ID" value="EDO17303.1"/>
    <property type="molecule type" value="Genomic_DNA"/>
</dbReference>
<dbReference type="FunCoup" id="A7TK68">
    <property type="interactions" value="15"/>
</dbReference>
<dbReference type="GeneID" id="5545511"/>
<dbReference type="InParanoid" id="A7TK68"/>